<organism evidence="2 3">
    <name type="scientific">Ambrosiozyma monospora</name>
    <name type="common">Yeast</name>
    <name type="synonym">Endomycopsis monosporus</name>
    <dbReference type="NCBI Taxonomy" id="43982"/>
    <lineage>
        <taxon>Eukaryota</taxon>
        <taxon>Fungi</taxon>
        <taxon>Dikarya</taxon>
        <taxon>Ascomycota</taxon>
        <taxon>Saccharomycotina</taxon>
        <taxon>Pichiomycetes</taxon>
        <taxon>Pichiales</taxon>
        <taxon>Pichiaceae</taxon>
        <taxon>Ambrosiozyma</taxon>
    </lineage>
</organism>
<feature type="compositionally biased region" description="Polar residues" evidence="1">
    <location>
        <begin position="313"/>
        <end position="331"/>
    </location>
</feature>
<dbReference type="EMBL" id="BSXU01001678">
    <property type="protein sequence ID" value="GMG29895.1"/>
    <property type="molecule type" value="Genomic_DNA"/>
</dbReference>
<feature type="compositionally biased region" description="Polar residues" evidence="1">
    <location>
        <begin position="85"/>
        <end position="115"/>
    </location>
</feature>
<feature type="compositionally biased region" description="Low complexity" evidence="1">
    <location>
        <begin position="521"/>
        <end position="533"/>
    </location>
</feature>
<reference evidence="2" key="1">
    <citation type="submission" date="2023-04" db="EMBL/GenBank/DDBJ databases">
        <title>Ambrosiozyma monospora NBRC 1965.</title>
        <authorList>
            <person name="Ichikawa N."/>
            <person name="Sato H."/>
            <person name="Tonouchi N."/>
        </authorList>
    </citation>
    <scope>NUCLEOTIDE SEQUENCE</scope>
    <source>
        <strain evidence="2">NBRC 1965</strain>
    </source>
</reference>
<feature type="region of interest" description="Disordered" evidence="1">
    <location>
        <begin position="64"/>
        <end position="171"/>
    </location>
</feature>
<protein>
    <submittedName>
        <fullName evidence="2">Unnamed protein product</fullName>
    </submittedName>
</protein>
<feature type="compositionally biased region" description="Low complexity" evidence="1">
    <location>
        <begin position="335"/>
        <end position="362"/>
    </location>
</feature>
<dbReference type="Proteomes" id="UP001165063">
    <property type="component" value="Unassembled WGS sequence"/>
</dbReference>
<evidence type="ECO:0000313" key="3">
    <source>
        <dbReference type="Proteomes" id="UP001165063"/>
    </source>
</evidence>
<feature type="compositionally biased region" description="Basic residues" evidence="1">
    <location>
        <begin position="433"/>
        <end position="444"/>
    </location>
</feature>
<keyword evidence="3" id="KW-1185">Reference proteome</keyword>
<feature type="compositionally biased region" description="Basic and acidic residues" evidence="1">
    <location>
        <begin position="249"/>
        <end position="265"/>
    </location>
</feature>
<feature type="compositionally biased region" description="Polar residues" evidence="1">
    <location>
        <begin position="64"/>
        <end position="78"/>
    </location>
</feature>
<sequence length="533" mass="57380">MINKHQSAVKHILNHLPQDVLPSILDALRPHYLLLQQQQLLIPSKNLHPRFLIQANRLQITETKTVSSPSTAQSTLSPSPAPPTIINQWATNKLTSNSIPKDNSSTSKVTSESRNTSTTLSRGTRSLSRGRFARGSSSTSKSPIGSPPAVSSHSGVKVLKRTGPSYGTKVNGVTKEDLTKKEIDYVMEKEMEGNVKEVVEEKVVDSPQLKRKVNEEEIKNGEGKASEGGEINEIAEKKENEPQVLKNGKPKEDENKKVNQKEKMSDNVAELKSTMPKSGNAPSDVQSSSAAVKSPQMSHGGPPRHSNLRRVNRNQTYVRQQSEPQSRTQQESSHSKASSSSSSSSTTLSSTVDSTDKSVTTDSNKRTKNIKPVGSPMKDASSTVDSEVVPDTKTTPSQSSQKENDSNNSVGENSTIISGPTSISQTSREGSRGRGRGRRGRGGSRRGVSGNSNVHRGASSFSRGSSEERRGNSKSGRGGFRGGSYNRGSAHRSGLHENSFHNMRYVKPGLDGAGTTNKESVATTTTKVDTGAT</sequence>
<feature type="compositionally biased region" description="Polar residues" evidence="1">
    <location>
        <begin position="392"/>
        <end position="426"/>
    </location>
</feature>
<evidence type="ECO:0000256" key="1">
    <source>
        <dbReference type="SAM" id="MobiDB-lite"/>
    </source>
</evidence>
<evidence type="ECO:0000313" key="2">
    <source>
        <dbReference type="EMBL" id="GMG29895.1"/>
    </source>
</evidence>
<feature type="compositionally biased region" description="Low complexity" evidence="1">
    <location>
        <begin position="446"/>
        <end position="464"/>
    </location>
</feature>
<dbReference type="AlphaFoldDB" id="A0A9W7DFE0"/>
<name>A0A9W7DFE0_AMBMO</name>
<feature type="compositionally biased region" description="Low complexity" evidence="1">
    <location>
        <begin position="116"/>
        <end position="148"/>
    </location>
</feature>
<proteinExistence type="predicted"/>
<accession>A0A9W7DFE0</accession>
<comment type="caution">
    <text evidence="2">The sequence shown here is derived from an EMBL/GenBank/DDBJ whole genome shotgun (WGS) entry which is preliminary data.</text>
</comment>
<feature type="compositionally biased region" description="Polar residues" evidence="1">
    <location>
        <begin position="275"/>
        <end position="297"/>
    </location>
</feature>
<feature type="region of interest" description="Disordered" evidence="1">
    <location>
        <begin position="214"/>
        <end position="533"/>
    </location>
</feature>
<gene>
    <name evidence="2" type="ORF">Amon01_000378800</name>
</gene>
<feature type="compositionally biased region" description="Basic and acidic residues" evidence="1">
    <location>
        <begin position="214"/>
        <end position="227"/>
    </location>
</feature>